<protein>
    <recommendedName>
        <fullName evidence="4">RlpA-like protein double-psi beta-barrel domain-containing protein</fullName>
    </recommendedName>
</protein>
<evidence type="ECO:0000313" key="2">
    <source>
        <dbReference type="EMBL" id="MBN8660810.1"/>
    </source>
</evidence>
<reference evidence="2" key="1">
    <citation type="submission" date="2021-02" db="EMBL/GenBank/DDBJ databases">
        <title>Genome-Resolved Metagenomics of a Microbial Community Performing Photosynthetic Biological Nutrient Removal.</title>
        <authorList>
            <person name="Mcdaniel E.A."/>
        </authorList>
    </citation>
    <scope>NUCLEOTIDE SEQUENCE</scope>
    <source>
        <strain evidence="2">UWPOB_OBS1</strain>
    </source>
</reference>
<sequence>MAERAFNFNEVKKPGDQDFRVAEKMLNIDAYDPKSDTRKIDFKPDSDKVKGYPLPNLTIDEGSGKNQSAEANKNRYHSLAPGECVQGVASHYGKGDGLYGKPTASTEILRRGVPTVALPNYDNQREKPFTVFVQDVNTGKSFAARVNDMGPHPRLKRVVDVESETFRRFLGNGGLTDVKVCRPK</sequence>
<feature type="compositionally biased region" description="Basic and acidic residues" evidence="1">
    <location>
        <begin position="34"/>
        <end position="50"/>
    </location>
</feature>
<dbReference type="Gene3D" id="2.40.40.10">
    <property type="entry name" value="RlpA-like domain"/>
    <property type="match status" value="1"/>
</dbReference>
<organism evidence="2 3">
    <name type="scientific">Candidatus Obscuribacter phosphatis</name>
    <dbReference type="NCBI Taxonomy" id="1906157"/>
    <lineage>
        <taxon>Bacteria</taxon>
        <taxon>Bacillati</taxon>
        <taxon>Candidatus Melainabacteria</taxon>
        <taxon>Candidatus Obscuribacterales</taxon>
        <taxon>Candidatus Obscuribacteraceae</taxon>
        <taxon>Candidatus Obscuribacter</taxon>
    </lineage>
</organism>
<gene>
    <name evidence="2" type="ORF">J0M35_10625</name>
</gene>
<feature type="region of interest" description="Disordered" evidence="1">
    <location>
        <begin position="34"/>
        <end position="69"/>
    </location>
</feature>
<evidence type="ECO:0000313" key="3">
    <source>
        <dbReference type="Proteomes" id="UP000664277"/>
    </source>
</evidence>
<dbReference type="AlphaFoldDB" id="A0A8J7PLF0"/>
<dbReference type="EMBL" id="JAFLCK010000013">
    <property type="protein sequence ID" value="MBN8660810.1"/>
    <property type="molecule type" value="Genomic_DNA"/>
</dbReference>
<proteinExistence type="predicted"/>
<dbReference type="CDD" id="cd22268">
    <property type="entry name" value="DPBB_RlpA-like"/>
    <property type="match status" value="1"/>
</dbReference>
<dbReference type="Proteomes" id="UP000664277">
    <property type="component" value="Unassembled WGS sequence"/>
</dbReference>
<accession>A0A8J7PLF0</accession>
<dbReference type="InterPro" id="IPR036908">
    <property type="entry name" value="RlpA-like_sf"/>
</dbReference>
<comment type="caution">
    <text evidence="2">The sequence shown here is derived from an EMBL/GenBank/DDBJ whole genome shotgun (WGS) entry which is preliminary data.</text>
</comment>
<evidence type="ECO:0000256" key="1">
    <source>
        <dbReference type="SAM" id="MobiDB-lite"/>
    </source>
</evidence>
<name>A0A8J7PLF0_9BACT</name>
<evidence type="ECO:0008006" key="4">
    <source>
        <dbReference type="Google" id="ProtNLM"/>
    </source>
</evidence>